<evidence type="ECO:0000313" key="2">
    <source>
        <dbReference type="Proteomes" id="UP001152562"/>
    </source>
</evidence>
<sequence length="89" mass="10328">MPNLLRSRSNLQHTSSDSDVSKIASIFSTPIFVSQRKKRCRQSSDDDGLPVVRRLRIFEEWQKNQGHKAIETCGRSYTDKGQEQRYLTL</sequence>
<comment type="caution">
    <text evidence="1">The sequence shown here is derived from an EMBL/GenBank/DDBJ whole genome shotgun (WGS) entry which is preliminary data.</text>
</comment>
<proteinExistence type="predicted"/>
<dbReference type="EMBL" id="CALOZG010000004">
    <property type="protein sequence ID" value="CAH4013034.1"/>
    <property type="molecule type" value="Genomic_DNA"/>
</dbReference>
<keyword evidence="2" id="KW-1185">Reference proteome</keyword>
<reference evidence="1" key="1">
    <citation type="submission" date="2022-05" db="EMBL/GenBank/DDBJ databases">
        <authorList>
            <person name="Okamura Y."/>
        </authorList>
    </citation>
    <scope>NUCLEOTIDE SEQUENCE</scope>
</reference>
<organism evidence="1 2">
    <name type="scientific">Pieris brassicae</name>
    <name type="common">White butterfly</name>
    <name type="synonym">Large white butterfly</name>
    <dbReference type="NCBI Taxonomy" id="7116"/>
    <lineage>
        <taxon>Eukaryota</taxon>
        <taxon>Metazoa</taxon>
        <taxon>Ecdysozoa</taxon>
        <taxon>Arthropoda</taxon>
        <taxon>Hexapoda</taxon>
        <taxon>Insecta</taxon>
        <taxon>Pterygota</taxon>
        <taxon>Neoptera</taxon>
        <taxon>Endopterygota</taxon>
        <taxon>Lepidoptera</taxon>
        <taxon>Glossata</taxon>
        <taxon>Ditrysia</taxon>
        <taxon>Papilionoidea</taxon>
        <taxon>Pieridae</taxon>
        <taxon>Pierinae</taxon>
        <taxon>Pieris</taxon>
    </lineage>
</organism>
<name>A0A9P0T9D3_PIEBR</name>
<dbReference type="AlphaFoldDB" id="A0A9P0T9D3"/>
<accession>A0A9P0T9D3</accession>
<protein>
    <submittedName>
        <fullName evidence="1">Uncharacterized protein</fullName>
    </submittedName>
</protein>
<gene>
    <name evidence="1" type="ORF">PIBRA_LOCUS3265</name>
</gene>
<evidence type="ECO:0000313" key="1">
    <source>
        <dbReference type="EMBL" id="CAH4013034.1"/>
    </source>
</evidence>
<dbReference type="Proteomes" id="UP001152562">
    <property type="component" value="Unassembled WGS sequence"/>
</dbReference>